<dbReference type="AlphaFoldDB" id="A0A382MMK3"/>
<evidence type="ECO:0000259" key="3">
    <source>
        <dbReference type="PROSITE" id="PS50045"/>
    </source>
</evidence>
<dbReference type="GO" id="GO:0006355">
    <property type="term" value="P:regulation of DNA-templated transcription"/>
    <property type="evidence" value="ECO:0007669"/>
    <property type="project" value="InterPro"/>
</dbReference>
<dbReference type="InterPro" id="IPR027417">
    <property type="entry name" value="P-loop_NTPase"/>
</dbReference>
<keyword evidence="2" id="KW-0067">ATP-binding</keyword>
<proteinExistence type="predicted"/>
<dbReference type="Gene3D" id="3.40.50.300">
    <property type="entry name" value="P-loop containing nucleotide triphosphate hydrolases"/>
    <property type="match status" value="1"/>
</dbReference>
<feature type="non-terminal residue" evidence="4">
    <location>
        <position position="343"/>
    </location>
</feature>
<name>A0A382MMK3_9ZZZZ</name>
<sequence length="343" mass="38979">MTKIFTPTERGMAENLAALLACNPFTVERRELERAILGDDYEESSPPNSGKHRRRLFSPNLAKLGAAGKLASKARKNILERKGKGKLTARDFALYRDIVFLALFDEVRDYFIEKIELAHERETERIDHTDTFRAFAERFSWFFPEKENFTPAGFSAVHLFAVFFQVRRAFFHIFDAIVGNSPALETLRARVWESIFTHDMLRYQRSLYGRLGDVTTLISGPSGTGKELVARAIGLSRFIPYEEKTGKFAADFLVAFHPINLSALSETLLESELFGHSKGAFTGALQDRKGYFETCGPYGSVFLDEITEAKPEAQVKLLRVLQTRRFQRLGDVKPIRFEGKVMA</sequence>
<feature type="domain" description="Sigma-54 factor interaction" evidence="3">
    <location>
        <begin position="177"/>
        <end position="343"/>
    </location>
</feature>
<accession>A0A382MMK3</accession>
<protein>
    <recommendedName>
        <fullName evidence="3">Sigma-54 factor interaction domain-containing protein</fullName>
    </recommendedName>
</protein>
<reference evidence="4" key="1">
    <citation type="submission" date="2018-05" db="EMBL/GenBank/DDBJ databases">
        <authorList>
            <person name="Lanie J.A."/>
            <person name="Ng W.-L."/>
            <person name="Kazmierczak K.M."/>
            <person name="Andrzejewski T.M."/>
            <person name="Davidsen T.M."/>
            <person name="Wayne K.J."/>
            <person name="Tettelin H."/>
            <person name="Glass J.I."/>
            <person name="Rusch D."/>
            <person name="Podicherti R."/>
            <person name="Tsui H.-C.T."/>
            <person name="Winkler M.E."/>
        </authorList>
    </citation>
    <scope>NUCLEOTIDE SEQUENCE</scope>
</reference>
<evidence type="ECO:0000256" key="1">
    <source>
        <dbReference type="ARBA" id="ARBA00022741"/>
    </source>
</evidence>
<dbReference type="InterPro" id="IPR002078">
    <property type="entry name" value="Sigma_54_int"/>
</dbReference>
<dbReference type="EMBL" id="UINC01094539">
    <property type="protein sequence ID" value="SVC49860.1"/>
    <property type="molecule type" value="Genomic_DNA"/>
</dbReference>
<dbReference type="PANTHER" id="PTHR32071:SF122">
    <property type="entry name" value="SIGMA FACTOR"/>
    <property type="match status" value="1"/>
</dbReference>
<dbReference type="CDD" id="cd00009">
    <property type="entry name" value="AAA"/>
    <property type="match status" value="1"/>
</dbReference>
<organism evidence="4">
    <name type="scientific">marine metagenome</name>
    <dbReference type="NCBI Taxonomy" id="408172"/>
    <lineage>
        <taxon>unclassified sequences</taxon>
        <taxon>metagenomes</taxon>
        <taxon>ecological metagenomes</taxon>
    </lineage>
</organism>
<dbReference type="Pfam" id="PF00158">
    <property type="entry name" value="Sigma54_activat"/>
    <property type="match status" value="1"/>
</dbReference>
<evidence type="ECO:0000313" key="4">
    <source>
        <dbReference type="EMBL" id="SVC49860.1"/>
    </source>
</evidence>
<dbReference type="GO" id="GO:0005524">
    <property type="term" value="F:ATP binding"/>
    <property type="evidence" value="ECO:0007669"/>
    <property type="project" value="UniProtKB-KW"/>
</dbReference>
<dbReference type="PANTHER" id="PTHR32071">
    <property type="entry name" value="TRANSCRIPTIONAL REGULATORY PROTEIN"/>
    <property type="match status" value="1"/>
</dbReference>
<dbReference type="PROSITE" id="PS50045">
    <property type="entry name" value="SIGMA54_INTERACT_4"/>
    <property type="match status" value="1"/>
</dbReference>
<keyword evidence="1" id="KW-0547">Nucleotide-binding</keyword>
<dbReference type="SUPFAM" id="SSF52540">
    <property type="entry name" value="P-loop containing nucleoside triphosphate hydrolases"/>
    <property type="match status" value="1"/>
</dbReference>
<gene>
    <name evidence="4" type="ORF">METZ01_LOCUS302714</name>
</gene>
<evidence type="ECO:0000256" key="2">
    <source>
        <dbReference type="ARBA" id="ARBA00022840"/>
    </source>
</evidence>